<feature type="domain" description="EamA" evidence="6">
    <location>
        <begin position="17"/>
        <end position="139"/>
    </location>
</feature>
<feature type="domain" description="EamA" evidence="6">
    <location>
        <begin position="151"/>
        <end position="286"/>
    </location>
</feature>
<feature type="transmembrane region" description="Helical" evidence="5">
    <location>
        <begin position="243"/>
        <end position="263"/>
    </location>
</feature>
<comment type="caution">
    <text evidence="7">The sequence shown here is derived from an EMBL/GenBank/DDBJ whole genome shotgun (WGS) entry which is preliminary data.</text>
</comment>
<dbReference type="InterPro" id="IPR000620">
    <property type="entry name" value="EamA_dom"/>
</dbReference>
<gene>
    <name evidence="7" type="ORF">O4H49_15850</name>
</gene>
<organism evidence="7 8">
    <name type="scientific">Kiloniella laminariae</name>
    <dbReference type="NCBI Taxonomy" id="454162"/>
    <lineage>
        <taxon>Bacteria</taxon>
        <taxon>Pseudomonadati</taxon>
        <taxon>Pseudomonadota</taxon>
        <taxon>Alphaproteobacteria</taxon>
        <taxon>Rhodospirillales</taxon>
        <taxon>Kiloniellaceae</taxon>
        <taxon>Kiloniella</taxon>
    </lineage>
</organism>
<protein>
    <submittedName>
        <fullName evidence="7">EamA family transporter</fullName>
    </submittedName>
</protein>
<sequence>MTQNLDHPVSLRDYSILALIFLLWGLNYIAIKIGVSEFPVWTALAIRFTIIFLLLAPFVRYPKGQFRSLLTISLVLIPGHFGLLFWSIQHTASVGAISVIIQLGPAFSVLLAWIFFKDVPGIKRISGLTLGFIGVVILFYEPTFFDSMDALLAGLASAFFMGFYTILIRGKSQISPLAIICWSSALGIPFSLTLALLLEPSIIVSMEAASLNGWLGVTYAAIASSIIGHGSWAWMLRQHSISFLAPLTLSVPVIAVFATVMVFDEPFTLHMAFAGLIVLAGIGLITVSKAYK</sequence>
<keyword evidence="3 5" id="KW-1133">Transmembrane helix</keyword>
<feature type="transmembrane region" description="Helical" evidence="5">
    <location>
        <begin position="151"/>
        <end position="170"/>
    </location>
</feature>
<feature type="transmembrane region" description="Helical" evidence="5">
    <location>
        <begin position="217"/>
        <end position="236"/>
    </location>
</feature>
<name>A0ABT4LMC1_9PROT</name>
<dbReference type="InterPro" id="IPR037185">
    <property type="entry name" value="EmrE-like"/>
</dbReference>
<evidence type="ECO:0000256" key="5">
    <source>
        <dbReference type="SAM" id="Phobius"/>
    </source>
</evidence>
<feature type="transmembrane region" description="Helical" evidence="5">
    <location>
        <begin position="40"/>
        <end position="59"/>
    </location>
</feature>
<dbReference type="Pfam" id="PF00892">
    <property type="entry name" value="EamA"/>
    <property type="match status" value="2"/>
</dbReference>
<dbReference type="InterPro" id="IPR050638">
    <property type="entry name" value="AA-Vitamin_Transporters"/>
</dbReference>
<evidence type="ECO:0000256" key="3">
    <source>
        <dbReference type="ARBA" id="ARBA00022989"/>
    </source>
</evidence>
<comment type="subcellular location">
    <subcellularLocation>
        <location evidence="1">Membrane</location>
        <topology evidence="1">Multi-pass membrane protein</topology>
    </subcellularLocation>
</comment>
<proteinExistence type="predicted"/>
<evidence type="ECO:0000259" key="6">
    <source>
        <dbReference type="Pfam" id="PF00892"/>
    </source>
</evidence>
<feature type="transmembrane region" description="Helical" evidence="5">
    <location>
        <begin position="269"/>
        <end position="287"/>
    </location>
</feature>
<keyword evidence="4 5" id="KW-0472">Membrane</keyword>
<feature type="transmembrane region" description="Helical" evidence="5">
    <location>
        <begin position="14"/>
        <end position="34"/>
    </location>
</feature>
<evidence type="ECO:0000256" key="4">
    <source>
        <dbReference type="ARBA" id="ARBA00023136"/>
    </source>
</evidence>
<evidence type="ECO:0000256" key="2">
    <source>
        <dbReference type="ARBA" id="ARBA00022692"/>
    </source>
</evidence>
<dbReference type="RefSeq" id="WP_269424412.1">
    <property type="nucleotide sequence ID" value="NZ_JAPWGY010000006.1"/>
</dbReference>
<reference evidence="7" key="1">
    <citation type="submission" date="2022-12" db="EMBL/GenBank/DDBJ databases">
        <title>Bacterial isolates from different developmental stages of Nematostella vectensis.</title>
        <authorList>
            <person name="Fraune S."/>
        </authorList>
    </citation>
    <scope>NUCLEOTIDE SEQUENCE</scope>
    <source>
        <strain evidence="7">G21630-S1</strain>
    </source>
</reference>
<feature type="transmembrane region" description="Helical" evidence="5">
    <location>
        <begin position="177"/>
        <end position="197"/>
    </location>
</feature>
<evidence type="ECO:0000313" key="7">
    <source>
        <dbReference type="EMBL" id="MCZ4282262.1"/>
    </source>
</evidence>
<feature type="transmembrane region" description="Helical" evidence="5">
    <location>
        <begin position="128"/>
        <end position="145"/>
    </location>
</feature>
<dbReference type="Proteomes" id="UP001069802">
    <property type="component" value="Unassembled WGS sequence"/>
</dbReference>
<evidence type="ECO:0000256" key="1">
    <source>
        <dbReference type="ARBA" id="ARBA00004141"/>
    </source>
</evidence>
<accession>A0ABT4LMC1</accession>
<evidence type="ECO:0000313" key="8">
    <source>
        <dbReference type="Proteomes" id="UP001069802"/>
    </source>
</evidence>
<dbReference type="PANTHER" id="PTHR32322:SF9">
    <property type="entry name" value="AMINO-ACID METABOLITE EFFLUX PUMP-RELATED"/>
    <property type="match status" value="1"/>
</dbReference>
<keyword evidence="2 5" id="KW-0812">Transmembrane</keyword>
<dbReference type="PANTHER" id="PTHR32322">
    <property type="entry name" value="INNER MEMBRANE TRANSPORTER"/>
    <property type="match status" value="1"/>
</dbReference>
<dbReference type="EMBL" id="JAPWGY010000006">
    <property type="protein sequence ID" value="MCZ4282262.1"/>
    <property type="molecule type" value="Genomic_DNA"/>
</dbReference>
<keyword evidence="8" id="KW-1185">Reference proteome</keyword>
<dbReference type="SUPFAM" id="SSF103481">
    <property type="entry name" value="Multidrug resistance efflux transporter EmrE"/>
    <property type="match status" value="2"/>
</dbReference>
<feature type="transmembrane region" description="Helical" evidence="5">
    <location>
        <begin position="66"/>
        <end position="88"/>
    </location>
</feature>
<feature type="transmembrane region" description="Helical" evidence="5">
    <location>
        <begin position="94"/>
        <end position="116"/>
    </location>
</feature>